<evidence type="ECO:0000256" key="2">
    <source>
        <dbReference type="SAM" id="Phobius"/>
    </source>
</evidence>
<name>X1ATP2_9ZZZZ</name>
<dbReference type="EMBL" id="BART01012861">
    <property type="protein sequence ID" value="GAG86269.1"/>
    <property type="molecule type" value="Genomic_DNA"/>
</dbReference>
<keyword evidence="2" id="KW-0472">Membrane</keyword>
<keyword evidence="2" id="KW-0812">Transmembrane</keyword>
<reference evidence="3" key="1">
    <citation type="journal article" date="2014" name="Front. Microbiol.">
        <title>High frequency of phylogenetically diverse reductive dehalogenase-homologous genes in deep subseafloor sedimentary metagenomes.</title>
        <authorList>
            <person name="Kawai M."/>
            <person name="Futagami T."/>
            <person name="Toyoda A."/>
            <person name="Takaki Y."/>
            <person name="Nishi S."/>
            <person name="Hori S."/>
            <person name="Arai W."/>
            <person name="Tsubouchi T."/>
            <person name="Morono Y."/>
            <person name="Uchiyama I."/>
            <person name="Ito T."/>
            <person name="Fujiyama A."/>
            <person name="Inagaki F."/>
            <person name="Takami H."/>
        </authorList>
    </citation>
    <scope>NUCLEOTIDE SEQUENCE</scope>
    <source>
        <strain evidence="3">Expedition CK06-06</strain>
    </source>
</reference>
<comment type="caution">
    <text evidence="3">The sequence shown here is derived from an EMBL/GenBank/DDBJ whole genome shotgun (WGS) entry which is preliminary data.</text>
</comment>
<evidence type="ECO:0008006" key="4">
    <source>
        <dbReference type="Google" id="ProtNLM"/>
    </source>
</evidence>
<keyword evidence="1" id="KW-0808">Transferase</keyword>
<accession>X1ATP2</accession>
<dbReference type="InterPro" id="IPR043130">
    <property type="entry name" value="CDP-OH_PTrfase_TM_dom"/>
</dbReference>
<gene>
    <name evidence="3" type="ORF">S01H4_26609</name>
</gene>
<organism evidence="3">
    <name type="scientific">marine sediment metagenome</name>
    <dbReference type="NCBI Taxonomy" id="412755"/>
    <lineage>
        <taxon>unclassified sequences</taxon>
        <taxon>metagenomes</taxon>
        <taxon>ecological metagenomes</taxon>
    </lineage>
</organism>
<dbReference type="GO" id="GO:0016020">
    <property type="term" value="C:membrane"/>
    <property type="evidence" value="ECO:0007669"/>
    <property type="project" value="InterPro"/>
</dbReference>
<evidence type="ECO:0000313" key="3">
    <source>
        <dbReference type="EMBL" id="GAG86269.1"/>
    </source>
</evidence>
<dbReference type="GO" id="GO:0008654">
    <property type="term" value="P:phospholipid biosynthetic process"/>
    <property type="evidence" value="ECO:0007669"/>
    <property type="project" value="InterPro"/>
</dbReference>
<sequence length="116" mass="12974">AAILMCISFFFDALDGPLARLKEPTVFGGILDIFCDRTVEVLIIISLISTAPQVLMWPGIFSLGGIVLCISMFLLMGNTVVVNKLAENQKVIYYRHGLIERSETLIFLFLITIYRS</sequence>
<dbReference type="GO" id="GO:0016780">
    <property type="term" value="F:phosphotransferase activity, for other substituted phosphate groups"/>
    <property type="evidence" value="ECO:0007669"/>
    <property type="project" value="InterPro"/>
</dbReference>
<dbReference type="InterPro" id="IPR048254">
    <property type="entry name" value="CDP_ALCOHOL_P_TRANSF_CS"/>
</dbReference>
<dbReference type="InterPro" id="IPR000462">
    <property type="entry name" value="CDP-OH_P_trans"/>
</dbReference>
<protein>
    <recommendedName>
        <fullName evidence="4">CDP-alcohol phosphatidyltransferase family protein</fullName>
    </recommendedName>
</protein>
<dbReference type="PROSITE" id="PS00379">
    <property type="entry name" value="CDP_ALCOHOL_P_TRANSF"/>
    <property type="match status" value="1"/>
</dbReference>
<proteinExistence type="predicted"/>
<dbReference type="Gene3D" id="1.20.120.1760">
    <property type="match status" value="1"/>
</dbReference>
<keyword evidence="2" id="KW-1133">Transmembrane helix</keyword>
<feature type="transmembrane region" description="Helical" evidence="2">
    <location>
        <begin position="55"/>
        <end position="77"/>
    </location>
</feature>
<evidence type="ECO:0000256" key="1">
    <source>
        <dbReference type="ARBA" id="ARBA00022679"/>
    </source>
</evidence>
<dbReference type="Pfam" id="PF01066">
    <property type="entry name" value="CDP-OH_P_transf"/>
    <property type="match status" value="1"/>
</dbReference>
<feature type="non-terminal residue" evidence="3">
    <location>
        <position position="1"/>
    </location>
</feature>
<dbReference type="AlphaFoldDB" id="X1ATP2"/>